<sequence>MASARTILITGCSDGSLGSALALAFHKAGWRVFASARNIAKLKKCEEASIETVQLDTLSDESIASCVAKVKELTGGSLDGILNNAGAGYNMPLLDVDIAKARQLFDLNVWSLLGVTRAFLPLLMKSTRGAIVVNNTACASVTAGSMPFSGAYNASKAAAASLTETLRLELDPLNIRVINLMTGGVRSTFHSNAPDATLPPTSLYNVAKEAVEKTMSGADAVNGSDPSQWADEVAKELSKRNPPHWVWKGKFSTIVRLASHLPVGTLDGTMKGLVGLDVVEKKIKEQGGPGKVELPVSK</sequence>
<dbReference type="Gene3D" id="3.40.50.720">
    <property type="entry name" value="NAD(P)-binding Rossmann-like Domain"/>
    <property type="match status" value="1"/>
</dbReference>
<dbReference type="InterPro" id="IPR002347">
    <property type="entry name" value="SDR_fam"/>
</dbReference>
<dbReference type="PROSITE" id="PS00061">
    <property type="entry name" value="ADH_SHORT"/>
    <property type="match status" value="1"/>
</dbReference>
<organism evidence="5 6">
    <name type="scientific">Xylaria arbuscula</name>
    <dbReference type="NCBI Taxonomy" id="114810"/>
    <lineage>
        <taxon>Eukaryota</taxon>
        <taxon>Fungi</taxon>
        <taxon>Dikarya</taxon>
        <taxon>Ascomycota</taxon>
        <taxon>Pezizomycotina</taxon>
        <taxon>Sordariomycetes</taxon>
        <taxon>Xylariomycetidae</taxon>
        <taxon>Xylariales</taxon>
        <taxon>Xylariaceae</taxon>
        <taxon>Xylaria</taxon>
    </lineage>
</organism>
<keyword evidence="6" id="KW-1185">Reference proteome</keyword>
<dbReference type="PANTHER" id="PTHR44169">
    <property type="entry name" value="NADPH-DEPENDENT 1-ACYLDIHYDROXYACETONE PHOSPHATE REDUCTASE"/>
    <property type="match status" value="1"/>
</dbReference>
<reference evidence="5" key="1">
    <citation type="submission" date="2022-07" db="EMBL/GenBank/DDBJ databases">
        <title>Genome Sequence of Xylaria arbuscula.</title>
        <authorList>
            <person name="Buettner E."/>
        </authorList>
    </citation>
    <scope>NUCLEOTIDE SEQUENCE</scope>
    <source>
        <strain evidence="5">VT107</strain>
    </source>
</reference>
<comment type="caution">
    <text evidence="5">The sequence shown here is derived from an EMBL/GenBank/DDBJ whole genome shotgun (WGS) entry which is preliminary data.</text>
</comment>
<dbReference type="PANTHER" id="PTHR44169:SF6">
    <property type="entry name" value="NADPH-DEPENDENT 1-ACYLDIHYDROXYACETONE PHOSPHATE REDUCTASE"/>
    <property type="match status" value="1"/>
</dbReference>
<dbReference type="AlphaFoldDB" id="A0A9W8TMW5"/>
<dbReference type="PRINTS" id="PR00080">
    <property type="entry name" value="SDRFAMILY"/>
</dbReference>
<evidence type="ECO:0000256" key="2">
    <source>
        <dbReference type="ARBA" id="ARBA00022857"/>
    </source>
</evidence>
<dbReference type="SUPFAM" id="SSF51735">
    <property type="entry name" value="NAD(P)-binding Rossmann-fold domains"/>
    <property type="match status" value="1"/>
</dbReference>
<dbReference type="InterPro" id="IPR036291">
    <property type="entry name" value="NAD(P)-bd_dom_sf"/>
</dbReference>
<dbReference type="GO" id="GO:0005783">
    <property type="term" value="C:endoplasmic reticulum"/>
    <property type="evidence" value="ECO:0007669"/>
    <property type="project" value="TreeGrafter"/>
</dbReference>
<protein>
    <submittedName>
        <fullName evidence="5">Uncharacterized protein</fullName>
    </submittedName>
</protein>
<dbReference type="GO" id="GO:0004806">
    <property type="term" value="F:triacylglycerol lipase activity"/>
    <property type="evidence" value="ECO:0007669"/>
    <property type="project" value="TreeGrafter"/>
</dbReference>
<evidence type="ECO:0000256" key="1">
    <source>
        <dbReference type="ARBA" id="ARBA00006484"/>
    </source>
</evidence>
<evidence type="ECO:0000256" key="4">
    <source>
        <dbReference type="RuleBase" id="RU000363"/>
    </source>
</evidence>
<evidence type="ECO:0000313" key="6">
    <source>
        <dbReference type="Proteomes" id="UP001148614"/>
    </source>
</evidence>
<keyword evidence="2" id="KW-0521">NADP</keyword>
<dbReference type="GO" id="GO:0005811">
    <property type="term" value="C:lipid droplet"/>
    <property type="evidence" value="ECO:0007669"/>
    <property type="project" value="TreeGrafter"/>
</dbReference>
<dbReference type="EMBL" id="JANPWZ010000727">
    <property type="protein sequence ID" value="KAJ3572913.1"/>
    <property type="molecule type" value="Genomic_DNA"/>
</dbReference>
<comment type="similarity">
    <text evidence="1 4">Belongs to the short-chain dehydrogenases/reductases (SDR) family.</text>
</comment>
<dbReference type="GO" id="GO:0019433">
    <property type="term" value="P:triglyceride catabolic process"/>
    <property type="evidence" value="ECO:0007669"/>
    <property type="project" value="TreeGrafter"/>
</dbReference>
<name>A0A9W8TMW5_9PEZI</name>
<dbReference type="PRINTS" id="PR00081">
    <property type="entry name" value="GDHRDH"/>
</dbReference>
<evidence type="ECO:0000313" key="5">
    <source>
        <dbReference type="EMBL" id="KAJ3572913.1"/>
    </source>
</evidence>
<dbReference type="VEuPathDB" id="FungiDB:F4678DRAFT_477810"/>
<evidence type="ECO:0000256" key="3">
    <source>
        <dbReference type="ARBA" id="ARBA00023002"/>
    </source>
</evidence>
<accession>A0A9W8TMW5</accession>
<dbReference type="GO" id="GO:0006654">
    <property type="term" value="P:phosphatidic acid biosynthetic process"/>
    <property type="evidence" value="ECO:0007669"/>
    <property type="project" value="TreeGrafter"/>
</dbReference>
<dbReference type="GO" id="GO:0000140">
    <property type="term" value="F:acylglycerone-phosphate reductase (NADP+) activity"/>
    <property type="evidence" value="ECO:0007669"/>
    <property type="project" value="TreeGrafter"/>
</dbReference>
<gene>
    <name evidence="5" type="ORF">NPX13_g4890</name>
</gene>
<keyword evidence="3" id="KW-0560">Oxidoreductase</keyword>
<dbReference type="InterPro" id="IPR020904">
    <property type="entry name" value="Sc_DH/Rdtase_CS"/>
</dbReference>
<dbReference type="Pfam" id="PF00106">
    <property type="entry name" value="adh_short"/>
    <property type="match status" value="1"/>
</dbReference>
<dbReference type="Proteomes" id="UP001148614">
    <property type="component" value="Unassembled WGS sequence"/>
</dbReference>
<proteinExistence type="inferred from homology"/>